<organism evidence="1 2">
    <name type="scientific">Papilio xuthus</name>
    <name type="common">Asian swallowtail butterfly</name>
    <dbReference type="NCBI Taxonomy" id="66420"/>
    <lineage>
        <taxon>Eukaryota</taxon>
        <taxon>Metazoa</taxon>
        <taxon>Ecdysozoa</taxon>
        <taxon>Arthropoda</taxon>
        <taxon>Hexapoda</taxon>
        <taxon>Insecta</taxon>
        <taxon>Pterygota</taxon>
        <taxon>Neoptera</taxon>
        <taxon>Endopterygota</taxon>
        <taxon>Lepidoptera</taxon>
        <taxon>Glossata</taxon>
        <taxon>Ditrysia</taxon>
        <taxon>Papilionoidea</taxon>
        <taxon>Papilionidae</taxon>
        <taxon>Papilioninae</taxon>
        <taxon>Papilio</taxon>
    </lineage>
</organism>
<accession>A0A194PM16</accession>
<dbReference type="Proteomes" id="UP000053268">
    <property type="component" value="Unassembled WGS sequence"/>
</dbReference>
<dbReference type="AlphaFoldDB" id="A0A194PM16"/>
<reference evidence="1 2" key="1">
    <citation type="journal article" date="2015" name="Nat. Commun.">
        <title>Outbred genome sequencing and CRISPR/Cas9 gene editing in butterflies.</title>
        <authorList>
            <person name="Li X."/>
            <person name="Fan D."/>
            <person name="Zhang W."/>
            <person name="Liu G."/>
            <person name="Zhang L."/>
            <person name="Zhao L."/>
            <person name="Fang X."/>
            <person name="Chen L."/>
            <person name="Dong Y."/>
            <person name="Chen Y."/>
            <person name="Ding Y."/>
            <person name="Zhao R."/>
            <person name="Feng M."/>
            <person name="Zhu Y."/>
            <person name="Feng Y."/>
            <person name="Jiang X."/>
            <person name="Zhu D."/>
            <person name="Xiang H."/>
            <person name="Feng X."/>
            <person name="Li S."/>
            <person name="Wang J."/>
            <person name="Zhang G."/>
            <person name="Kronforst M.R."/>
            <person name="Wang W."/>
        </authorList>
    </citation>
    <scope>NUCLEOTIDE SEQUENCE [LARGE SCALE GENOMIC DNA]</scope>
    <source>
        <strain evidence="1">Ya'a_city_454_Px</strain>
        <tissue evidence="1">Whole body</tissue>
    </source>
</reference>
<evidence type="ECO:0000313" key="2">
    <source>
        <dbReference type="Proteomes" id="UP000053268"/>
    </source>
</evidence>
<evidence type="ECO:0000313" key="1">
    <source>
        <dbReference type="EMBL" id="KPI92150.1"/>
    </source>
</evidence>
<protein>
    <submittedName>
        <fullName evidence="1">Uncharacterized protein</fullName>
    </submittedName>
</protein>
<proteinExistence type="predicted"/>
<gene>
    <name evidence="1" type="ORF">RR46_13371</name>
</gene>
<sequence>MNDKQKTMHAQTANVNAVNGVRMIYLPANHVTQVISRRYLPRNNWDSVNSWCRDVVQPRLQKVAEKIQYPSVCFAC</sequence>
<keyword evidence="2" id="KW-1185">Reference proteome</keyword>
<dbReference type="EMBL" id="KQ459604">
    <property type="protein sequence ID" value="KPI92150.1"/>
    <property type="molecule type" value="Genomic_DNA"/>
</dbReference>
<name>A0A194PM16_PAPXU</name>